<evidence type="ECO:0000313" key="2">
    <source>
        <dbReference type="EMBL" id="KAB0588577.1"/>
    </source>
</evidence>
<comment type="caution">
    <text evidence="2">The sequence shown here is derived from an EMBL/GenBank/DDBJ whole genome shotgun (WGS) entry which is preliminary data.</text>
</comment>
<name>A0A6A1R630_9BURK</name>
<feature type="domain" description="Gamma-glutamylcyclotransferase AIG2-like" evidence="1">
    <location>
        <begin position="23"/>
        <end position="145"/>
    </location>
</feature>
<dbReference type="GO" id="GO:0016740">
    <property type="term" value="F:transferase activity"/>
    <property type="evidence" value="ECO:0007669"/>
    <property type="project" value="UniProtKB-KW"/>
</dbReference>
<dbReference type="RefSeq" id="WP_151042220.1">
    <property type="nucleotide sequence ID" value="NZ_VZOT01000001.1"/>
</dbReference>
<reference evidence="2" key="1">
    <citation type="submission" date="2019-09" db="EMBL/GenBank/DDBJ databases">
        <title>Draft genome sequences of 48 bacterial type strains from the CCUG.</title>
        <authorList>
            <person name="Tunovic T."/>
            <person name="Pineiro-Iglesias B."/>
            <person name="Unosson C."/>
            <person name="Inganas E."/>
            <person name="Ohlen M."/>
            <person name="Cardew S."/>
            <person name="Jensie-Markopoulos S."/>
            <person name="Salva-Serra F."/>
            <person name="Jaen-Luchoro D."/>
            <person name="Karlsson R."/>
            <person name="Svensson-Stadler L."/>
            <person name="Chun J."/>
            <person name="Moore E."/>
        </authorList>
    </citation>
    <scope>NUCLEOTIDE SEQUENCE</scope>
    <source>
        <strain evidence="2">CCUG 15333</strain>
    </source>
</reference>
<sequence length="157" mass="16954">MSIPSALASKLAAAWRPCGASYVAVYGTLRAGATNDIASLRPGIAMAGHTILQGTLYDFGWYPGLQLQGQQPVLAEVYPLDPVLERVLDAYEGVWPMDTGEYIKRLVTTDVQLLAGGVQRLQVLVYEAQAEGAAHRPTIDASDWLSWNRARQPEAAG</sequence>
<accession>A0A6A1R630</accession>
<dbReference type="Gene3D" id="3.10.490.10">
    <property type="entry name" value="Gamma-glutamyl cyclotransferase-like"/>
    <property type="match status" value="1"/>
</dbReference>
<dbReference type="AlphaFoldDB" id="A0A6A1R630"/>
<keyword evidence="2" id="KW-0808">Transferase</keyword>
<organism evidence="2">
    <name type="scientific">Comamonas kerstersii</name>
    <dbReference type="NCBI Taxonomy" id="225992"/>
    <lineage>
        <taxon>Bacteria</taxon>
        <taxon>Pseudomonadati</taxon>
        <taxon>Pseudomonadota</taxon>
        <taxon>Betaproteobacteria</taxon>
        <taxon>Burkholderiales</taxon>
        <taxon>Comamonadaceae</taxon>
        <taxon>Comamonas</taxon>
    </lineage>
</organism>
<dbReference type="InterPro" id="IPR036568">
    <property type="entry name" value="GGCT-like_sf"/>
</dbReference>
<evidence type="ECO:0000259" key="1">
    <source>
        <dbReference type="Pfam" id="PF06094"/>
    </source>
</evidence>
<dbReference type="InterPro" id="IPR009288">
    <property type="entry name" value="AIG2-like_dom"/>
</dbReference>
<dbReference type="Pfam" id="PF06094">
    <property type="entry name" value="GGACT"/>
    <property type="match status" value="1"/>
</dbReference>
<dbReference type="EMBL" id="VZOT01000001">
    <property type="protein sequence ID" value="KAB0588577.1"/>
    <property type="molecule type" value="Genomic_DNA"/>
</dbReference>
<dbReference type="CDD" id="cd06661">
    <property type="entry name" value="GGCT_like"/>
    <property type="match status" value="1"/>
</dbReference>
<dbReference type="InterPro" id="IPR013024">
    <property type="entry name" value="GGCT-like"/>
</dbReference>
<dbReference type="SUPFAM" id="SSF110857">
    <property type="entry name" value="Gamma-glutamyl cyclotransferase-like"/>
    <property type="match status" value="1"/>
</dbReference>
<protein>
    <submittedName>
        <fullName evidence="2">Gamma-glutamylcyclotransferase</fullName>
    </submittedName>
</protein>
<proteinExistence type="predicted"/>
<gene>
    <name evidence="2" type="ORF">F7P80_01320</name>
</gene>